<name>A0A1D9GAM1_MOOP1</name>
<dbReference type="InterPro" id="IPR029063">
    <property type="entry name" value="SAM-dependent_MTases_sf"/>
</dbReference>
<dbReference type="Gene3D" id="3.40.50.150">
    <property type="entry name" value="Vaccinia Virus protein VP39"/>
    <property type="match status" value="1"/>
</dbReference>
<protein>
    <submittedName>
        <fullName evidence="3">Class I SAM-dependent methyltransferase</fullName>
        <ecNumber evidence="3">2.1.1.-</ecNumber>
    </submittedName>
</protein>
<dbReference type="Proteomes" id="UP000176944">
    <property type="component" value="Chromosome"/>
</dbReference>
<organism evidence="3 4">
    <name type="scientific">Moorena producens (strain JHB)</name>
    <dbReference type="NCBI Taxonomy" id="1454205"/>
    <lineage>
        <taxon>Bacteria</taxon>
        <taxon>Bacillati</taxon>
        <taxon>Cyanobacteriota</taxon>
        <taxon>Cyanophyceae</taxon>
        <taxon>Coleofasciculales</taxon>
        <taxon>Coleofasciculaceae</taxon>
        <taxon>Moorena</taxon>
    </lineage>
</organism>
<keyword evidence="1 3" id="KW-0489">Methyltransferase</keyword>
<dbReference type="InterPro" id="IPR007213">
    <property type="entry name" value="Ppm1/Ppm2/Tcmp"/>
</dbReference>
<dbReference type="PIRSF" id="PIRSF028177">
    <property type="entry name" value="Polyketide_synth_Omtfrase_TcmP"/>
    <property type="match status" value="1"/>
</dbReference>
<evidence type="ECO:0000313" key="4">
    <source>
        <dbReference type="Proteomes" id="UP000176944"/>
    </source>
</evidence>
<dbReference type="Pfam" id="PF04072">
    <property type="entry name" value="LCM"/>
    <property type="match status" value="1"/>
</dbReference>
<gene>
    <name evidence="3" type="ORF">BJP36_35390</name>
</gene>
<dbReference type="GO" id="GO:0008168">
    <property type="term" value="F:methyltransferase activity"/>
    <property type="evidence" value="ECO:0007669"/>
    <property type="project" value="UniProtKB-KW"/>
</dbReference>
<reference evidence="4" key="1">
    <citation type="submission" date="2016-10" db="EMBL/GenBank/DDBJ databases">
        <title>Comparative genomics uncovers the prolific and rare metabolic potential of the cyanobacterial genus Moorea.</title>
        <authorList>
            <person name="Leao T."/>
            <person name="Castelao G."/>
            <person name="Korobeynikov A."/>
            <person name="Monroe E.A."/>
            <person name="Podell S."/>
            <person name="Glukhov E."/>
            <person name="Allen E."/>
            <person name="Gerwick W.H."/>
            <person name="Gerwick L."/>
        </authorList>
    </citation>
    <scope>NUCLEOTIDE SEQUENCE [LARGE SCALE GENOMIC DNA]</scope>
    <source>
        <strain evidence="4">JHB</strain>
    </source>
</reference>
<evidence type="ECO:0000256" key="2">
    <source>
        <dbReference type="ARBA" id="ARBA00022679"/>
    </source>
</evidence>
<accession>A0A1D9GAM1</accession>
<dbReference type="AlphaFoldDB" id="A0A1D9GAM1"/>
<dbReference type="SUPFAM" id="SSF53335">
    <property type="entry name" value="S-adenosyl-L-methionine-dependent methyltransferases"/>
    <property type="match status" value="1"/>
</dbReference>
<keyword evidence="2 3" id="KW-0808">Transferase</keyword>
<proteinExistence type="predicted"/>
<dbReference type="PANTHER" id="PTHR43619">
    <property type="entry name" value="S-ADENOSYL-L-METHIONINE-DEPENDENT METHYLTRANSFERASE YKTD-RELATED"/>
    <property type="match status" value="1"/>
</dbReference>
<dbReference type="GO" id="GO:0032259">
    <property type="term" value="P:methylation"/>
    <property type="evidence" value="ECO:0007669"/>
    <property type="project" value="UniProtKB-KW"/>
</dbReference>
<evidence type="ECO:0000256" key="1">
    <source>
        <dbReference type="ARBA" id="ARBA00022603"/>
    </source>
</evidence>
<dbReference type="EC" id="2.1.1.-" evidence="3"/>
<sequence>MEIPKLLNTQIGDVAATSLLTLYCHALESQSKDPILYDPLAVEITDKLTPELSQSDNKLYHSLAKGKVEKKLVVHIAMRAKRYDDYTRNFLERSHKRCSAVLGVSPMSDCIKNRIVVNIGCGLDTRFHRIDNGKVIFYDLDFPEVIAVKRKLLPETDRYRFIPSSVFNYEWMELIRELKADSVLFMAEGVFMYLQEEEVKSLVLKLQSTFPGCELIAEFVKAAWLKPPLRAIINRKLQQDLHLGKDATFKFGIKDSKDLEAWNPGLEFLDDWFYLDEPEKKLGLLRVFKDIPFLRKILWTARYKLN</sequence>
<dbReference type="EMBL" id="CP017708">
    <property type="protein sequence ID" value="AOY84430.1"/>
    <property type="molecule type" value="Genomic_DNA"/>
</dbReference>
<dbReference type="PANTHER" id="PTHR43619:SF2">
    <property type="entry name" value="S-ADENOSYL-L-METHIONINE-DEPENDENT METHYLTRANSFERASES SUPERFAMILY PROTEIN"/>
    <property type="match status" value="1"/>
</dbReference>
<dbReference type="InterPro" id="IPR016874">
    <property type="entry name" value="TcmP-like"/>
</dbReference>
<evidence type="ECO:0000313" key="3">
    <source>
        <dbReference type="EMBL" id="AOY84430.1"/>
    </source>
</evidence>